<evidence type="ECO:0000256" key="17">
    <source>
        <dbReference type="SAM" id="SignalP"/>
    </source>
</evidence>
<dbReference type="SUPFAM" id="SSF57535">
    <property type="entry name" value="Complement control module/SCR domain"/>
    <property type="match status" value="1"/>
</dbReference>
<evidence type="ECO:0000256" key="3">
    <source>
        <dbReference type="ARBA" id="ARBA00013445"/>
    </source>
</evidence>
<keyword evidence="6 17" id="KW-0732">Signal</keyword>
<dbReference type="GeneTree" id="ENSGT00390000018872"/>
<keyword evidence="9 16" id="KW-1133">Transmembrane helix</keyword>
<accession>A0A2K5DZC9</accession>
<sequence>MDSHLLMWGLLTFIMVPGCQTELCDDDPPKITYATFKALAYKQGTMLNCECHTGFRRIKSGSPYMLCTGNSSHSSWENQCQCISSSPRNTTKPVTRQPEEQKERKTTEMQNPKQQVDQPSLPGEEEPQASPDSLLESETSCLITTTDFQIQTEVAATMETFILTTGYQLAVAGCVFLLISVLLLSGLTWRQRRRKSRRTI</sequence>
<evidence type="ECO:0000313" key="19">
    <source>
        <dbReference type="Proteomes" id="UP000233020"/>
    </source>
</evidence>
<evidence type="ECO:0000256" key="11">
    <source>
        <dbReference type="ARBA" id="ARBA00023157"/>
    </source>
</evidence>
<feature type="compositionally biased region" description="Basic and acidic residues" evidence="15">
    <location>
        <begin position="97"/>
        <end position="107"/>
    </location>
</feature>
<dbReference type="GO" id="GO:0019976">
    <property type="term" value="F:interleukin-2 binding"/>
    <property type="evidence" value="ECO:0007669"/>
    <property type="project" value="InterPro"/>
</dbReference>
<feature type="compositionally biased region" description="Polar residues" evidence="15">
    <location>
        <begin position="83"/>
        <end position="94"/>
    </location>
</feature>
<evidence type="ECO:0000256" key="16">
    <source>
        <dbReference type="SAM" id="Phobius"/>
    </source>
</evidence>
<evidence type="ECO:0000256" key="4">
    <source>
        <dbReference type="ARBA" id="ARBA00022659"/>
    </source>
</evidence>
<gene>
    <name evidence="18" type="primary">IL2RA</name>
</gene>
<dbReference type="FunFam" id="2.20.28.230:FF:000002">
    <property type="entry name" value="Interleukin-2 receptor subunit alpha"/>
    <property type="match status" value="1"/>
</dbReference>
<dbReference type="GO" id="GO:0006954">
    <property type="term" value="P:inflammatory response"/>
    <property type="evidence" value="ECO:0007669"/>
    <property type="project" value="TreeGrafter"/>
</dbReference>
<evidence type="ECO:0000256" key="7">
    <source>
        <dbReference type="ARBA" id="ARBA00022737"/>
    </source>
</evidence>
<proteinExistence type="predicted"/>
<feature type="signal peptide" evidence="17">
    <location>
        <begin position="1"/>
        <end position="21"/>
    </location>
</feature>
<evidence type="ECO:0000256" key="1">
    <source>
        <dbReference type="ARBA" id="ARBA00002381"/>
    </source>
</evidence>
<dbReference type="AlphaFoldDB" id="A0A2K5DZC9"/>
<reference evidence="18" key="1">
    <citation type="submission" date="2025-08" db="UniProtKB">
        <authorList>
            <consortium name="Ensembl"/>
        </authorList>
    </citation>
    <scope>IDENTIFICATION</scope>
</reference>
<keyword evidence="12" id="KW-0675">Receptor</keyword>
<dbReference type="Ensembl" id="ENSANAT00000044148.1">
    <property type="protein sequence ID" value="ENSANAP00000026223.1"/>
    <property type="gene ID" value="ENSANAG00000030814.1"/>
</dbReference>
<protein>
    <recommendedName>
        <fullName evidence="3">Interleukin-2 receptor subunit alpha</fullName>
    </recommendedName>
</protein>
<feature type="transmembrane region" description="Helical" evidence="16">
    <location>
        <begin position="167"/>
        <end position="189"/>
    </location>
</feature>
<evidence type="ECO:0000256" key="9">
    <source>
        <dbReference type="ARBA" id="ARBA00022989"/>
    </source>
</evidence>
<keyword evidence="19" id="KW-1185">Reference proteome</keyword>
<reference evidence="18" key="2">
    <citation type="submission" date="2025-09" db="UniProtKB">
        <authorList>
            <consortium name="Ensembl"/>
        </authorList>
    </citation>
    <scope>IDENTIFICATION</scope>
</reference>
<evidence type="ECO:0000256" key="12">
    <source>
        <dbReference type="ARBA" id="ARBA00023170"/>
    </source>
</evidence>
<dbReference type="Gene3D" id="2.20.28.230">
    <property type="match status" value="1"/>
</dbReference>
<evidence type="ECO:0000256" key="10">
    <source>
        <dbReference type="ARBA" id="ARBA00023136"/>
    </source>
</evidence>
<dbReference type="GO" id="GO:0006955">
    <property type="term" value="P:immune response"/>
    <property type="evidence" value="ECO:0007669"/>
    <property type="project" value="UniProtKB-ARBA"/>
</dbReference>
<evidence type="ECO:0000256" key="6">
    <source>
        <dbReference type="ARBA" id="ARBA00022729"/>
    </source>
</evidence>
<dbReference type="InterPro" id="IPR035976">
    <property type="entry name" value="Sushi/SCR/CCP_sf"/>
</dbReference>
<dbReference type="GO" id="GO:0004911">
    <property type="term" value="F:interleukin-2 receptor activity"/>
    <property type="evidence" value="ECO:0007669"/>
    <property type="project" value="InterPro"/>
</dbReference>
<dbReference type="InterPro" id="IPR015486">
    <property type="entry name" value="IL-2_rcpt_alpha"/>
</dbReference>
<evidence type="ECO:0000256" key="8">
    <source>
        <dbReference type="ARBA" id="ARBA00022859"/>
    </source>
</evidence>
<evidence type="ECO:0000313" key="18">
    <source>
        <dbReference type="Ensembl" id="ENSANAP00000026223.1"/>
    </source>
</evidence>
<name>A0A2K5DZC9_AOTNA</name>
<keyword evidence="7" id="KW-0677">Repeat</keyword>
<keyword evidence="8" id="KW-0391">Immunity</keyword>
<dbReference type="GO" id="GO:0002682">
    <property type="term" value="P:regulation of immune system process"/>
    <property type="evidence" value="ECO:0007669"/>
    <property type="project" value="UniProtKB-ARBA"/>
</dbReference>
<keyword evidence="5 16" id="KW-0812">Transmembrane</keyword>
<feature type="region of interest" description="Disordered" evidence="15">
    <location>
        <begin position="83"/>
        <end position="135"/>
    </location>
</feature>
<comment type="subcellular location">
    <subcellularLocation>
        <location evidence="2">Membrane</location>
        <topology evidence="2">Single-pass type I membrane protein</topology>
    </subcellularLocation>
</comment>
<comment type="function">
    <text evidence="1">Receptor for interleukin-2. The receptor is involved in the regulation of immune tolerance by controlling regulatory T cells (TREGs) activity. TREGs suppress the activation and expansion of autoreactive T-cells.</text>
</comment>
<keyword evidence="11" id="KW-1015">Disulfide bond</keyword>
<keyword evidence="13" id="KW-0325">Glycoprotein</keyword>
<comment type="subunit">
    <text evidence="14">Non-covalent dimer of an alpha and a beta subunit. IL2R exists in 3 different forms: a high affinity dimer, an intermediate affinity monomer (beta subunit), and a low affinity monomer (alpha subunit). The high and intermediate affinity forms also associate with a gamma subunit.</text>
</comment>
<dbReference type="GO" id="GO:0016020">
    <property type="term" value="C:membrane"/>
    <property type="evidence" value="ECO:0007669"/>
    <property type="project" value="UniProtKB-SubCell"/>
</dbReference>
<dbReference type="Proteomes" id="UP000233020">
    <property type="component" value="Unplaced"/>
</dbReference>
<feature type="chain" id="PRO_5014444512" description="Interleukin-2 receptor subunit alpha" evidence="17">
    <location>
        <begin position="22"/>
        <end position="200"/>
    </location>
</feature>
<evidence type="ECO:0000256" key="5">
    <source>
        <dbReference type="ARBA" id="ARBA00022692"/>
    </source>
</evidence>
<evidence type="ECO:0000256" key="13">
    <source>
        <dbReference type="ARBA" id="ARBA00023180"/>
    </source>
</evidence>
<keyword evidence="4" id="KW-0768">Sushi</keyword>
<feature type="compositionally biased region" description="Polar residues" evidence="15">
    <location>
        <begin position="108"/>
        <end position="118"/>
    </location>
</feature>
<keyword evidence="10 16" id="KW-0472">Membrane</keyword>
<evidence type="ECO:0000256" key="14">
    <source>
        <dbReference type="ARBA" id="ARBA00025938"/>
    </source>
</evidence>
<dbReference type="PANTHER" id="PTHR10573:SF0">
    <property type="entry name" value="INTERLEUKIN-2 RECEPTOR SUBUNIT ALPHA"/>
    <property type="match status" value="1"/>
</dbReference>
<dbReference type="PANTHER" id="PTHR10573">
    <property type="entry name" value="INTERLEUKIN-2 RECEPTOR ALPHA CHAIN"/>
    <property type="match status" value="1"/>
</dbReference>
<organism evidence="18 19">
    <name type="scientific">Aotus nancymaae</name>
    <name type="common">Ma's night monkey</name>
    <dbReference type="NCBI Taxonomy" id="37293"/>
    <lineage>
        <taxon>Eukaryota</taxon>
        <taxon>Metazoa</taxon>
        <taxon>Chordata</taxon>
        <taxon>Craniata</taxon>
        <taxon>Vertebrata</taxon>
        <taxon>Euteleostomi</taxon>
        <taxon>Mammalia</taxon>
        <taxon>Eutheria</taxon>
        <taxon>Euarchontoglires</taxon>
        <taxon>Primates</taxon>
        <taxon>Haplorrhini</taxon>
        <taxon>Platyrrhini</taxon>
        <taxon>Aotidae</taxon>
        <taxon>Aotus</taxon>
    </lineage>
</organism>
<evidence type="ECO:0000256" key="15">
    <source>
        <dbReference type="SAM" id="MobiDB-lite"/>
    </source>
</evidence>
<evidence type="ECO:0000256" key="2">
    <source>
        <dbReference type="ARBA" id="ARBA00004479"/>
    </source>
</evidence>